<sequence length="436" mass="50820">MDKFKEHNEKLLQSIDILMEYPSIESERNVYLELENAVFLMPVVIENKEDMTILEGRVVRVTPGSNLRVAQFNDEEGASLYPAFTSMDEVDKWEVDLEQNDIYLLEMDMHSYMEMLSENESADGFVIDPFHYNLVIRNRQLARYQEILQEEKDREMLRNPMSRMMDELRDHPSAELEEKIYNAFASFRFLMPVIIPNEEDVESVTEEQVATIKEDGEMQVIPLENESGEKVFPAFTDLYEVNKAGIDLAAKEHYLIEMTFERFEALIETSEGVNGFAINPFTHNVVIEAPQFAHYHELLLEEEQRQEKARLAAEEEAIENLEDAEAYQIKKDAHNEELEKVLSKEMDAQGNVHRAYLLEKEYLDKTHYLVVMDKERDGKSILGDLRDAAYPVLPDKESLEFLSYTEPEAQEYVKDVTPFYEKSQKRGIFGLFKGKK</sequence>
<dbReference type="STRING" id="1234409.C683_0191"/>
<dbReference type="RefSeq" id="WP_009488416.1">
    <property type="nucleotide sequence ID" value="NZ_AMYT01000007.1"/>
</dbReference>
<reference evidence="4 5" key="1">
    <citation type="journal article" date="2013" name="Genome Announc.">
        <title>Draft Genome Sequence of Catellicoccus marimammalium, a Novel Species Commonly Found in Gull Feces.</title>
        <authorList>
            <person name="Weigand M.R."/>
            <person name="Ryu H."/>
            <person name="Bozcek L."/>
            <person name="Konstantinidis K.T."/>
            <person name="Santo Domingo J.W."/>
        </authorList>
    </citation>
    <scope>NUCLEOTIDE SEQUENCE [LARGE SCALE GENOMIC DNA]</scope>
    <source>
        <strain evidence="4 5">M35/04/3</strain>
    </source>
</reference>
<dbReference type="InterPro" id="IPR009839">
    <property type="entry name" value="SseB_N"/>
</dbReference>
<feature type="domain" description="SseB protein C-terminal" evidence="3">
    <location>
        <begin position="337"/>
        <end position="422"/>
    </location>
</feature>
<feature type="domain" description="SseB protein N-terminal" evidence="2">
    <location>
        <begin position="164"/>
        <end position="291"/>
    </location>
</feature>
<dbReference type="EMBL" id="AMYT01000007">
    <property type="protein sequence ID" value="EKU27932.1"/>
    <property type="molecule type" value="Genomic_DNA"/>
</dbReference>
<dbReference type="Pfam" id="PF07179">
    <property type="entry name" value="SseB"/>
    <property type="match status" value="2"/>
</dbReference>
<evidence type="ECO:0000259" key="2">
    <source>
        <dbReference type="Pfam" id="PF07179"/>
    </source>
</evidence>
<evidence type="ECO:0000313" key="4">
    <source>
        <dbReference type="EMBL" id="EKU27932.1"/>
    </source>
</evidence>
<dbReference type="InterPro" id="IPR027945">
    <property type="entry name" value="SseB_C"/>
</dbReference>
<protein>
    <recommendedName>
        <fullName evidence="6">SseB protein N-terminal domain-containing protein</fullName>
    </recommendedName>
</protein>
<feature type="coiled-coil region" evidence="1">
    <location>
        <begin position="296"/>
        <end position="344"/>
    </location>
</feature>
<evidence type="ECO:0000256" key="1">
    <source>
        <dbReference type="SAM" id="Coils"/>
    </source>
</evidence>
<feature type="domain" description="SseB protein N-terminal" evidence="2">
    <location>
        <begin position="26"/>
        <end position="141"/>
    </location>
</feature>
<dbReference type="Proteomes" id="UP000016057">
    <property type="component" value="Unassembled WGS sequence"/>
</dbReference>
<accession>K8ZCZ6</accession>
<dbReference type="Pfam" id="PF14581">
    <property type="entry name" value="SseB_C"/>
    <property type="match status" value="1"/>
</dbReference>
<dbReference type="OrthoDB" id="2149078at2"/>
<keyword evidence="5" id="KW-1185">Reference proteome</keyword>
<evidence type="ECO:0000313" key="5">
    <source>
        <dbReference type="Proteomes" id="UP000016057"/>
    </source>
</evidence>
<evidence type="ECO:0008006" key="6">
    <source>
        <dbReference type="Google" id="ProtNLM"/>
    </source>
</evidence>
<comment type="caution">
    <text evidence="4">The sequence shown here is derived from an EMBL/GenBank/DDBJ whole genome shotgun (WGS) entry which is preliminary data.</text>
</comment>
<name>K8ZCZ6_9ENTE</name>
<evidence type="ECO:0000259" key="3">
    <source>
        <dbReference type="Pfam" id="PF14581"/>
    </source>
</evidence>
<dbReference type="AlphaFoldDB" id="K8ZCZ6"/>
<keyword evidence="1" id="KW-0175">Coiled coil</keyword>
<gene>
    <name evidence="4" type="ORF">C683_0191</name>
</gene>
<organism evidence="4 5">
    <name type="scientific">Catellicoccus marimammalium M35/04/3</name>
    <dbReference type="NCBI Taxonomy" id="1234409"/>
    <lineage>
        <taxon>Bacteria</taxon>
        <taxon>Bacillati</taxon>
        <taxon>Bacillota</taxon>
        <taxon>Bacilli</taxon>
        <taxon>Lactobacillales</taxon>
        <taxon>Enterococcaceae</taxon>
        <taxon>Catellicoccus</taxon>
    </lineage>
</organism>
<proteinExistence type="predicted"/>